<dbReference type="InterPro" id="IPR002925">
    <property type="entry name" value="Dienelactn_hydro"/>
</dbReference>
<evidence type="ECO:0000313" key="2">
    <source>
        <dbReference type="EMBL" id="CAA9317475.1"/>
    </source>
</evidence>
<accession>A0A6J4KWN9</accession>
<organism evidence="2">
    <name type="scientific">uncultured Lysobacter sp</name>
    <dbReference type="NCBI Taxonomy" id="271060"/>
    <lineage>
        <taxon>Bacteria</taxon>
        <taxon>Pseudomonadati</taxon>
        <taxon>Pseudomonadota</taxon>
        <taxon>Gammaproteobacteria</taxon>
        <taxon>Lysobacterales</taxon>
        <taxon>Lysobacteraceae</taxon>
        <taxon>Lysobacter</taxon>
        <taxon>environmental samples</taxon>
    </lineage>
</organism>
<feature type="domain" description="Dienelactone hydrolase" evidence="1">
    <location>
        <begin position="26"/>
        <end position="158"/>
    </location>
</feature>
<dbReference type="GO" id="GO:0016787">
    <property type="term" value="F:hydrolase activity"/>
    <property type="evidence" value="ECO:0007669"/>
    <property type="project" value="UniProtKB-KW"/>
</dbReference>
<dbReference type="AlphaFoldDB" id="A0A6J4KWN9"/>
<protein>
    <submittedName>
        <fullName evidence="2">Dienelactone hydrolase family protein</fullName>
    </submittedName>
</protein>
<proteinExistence type="predicted"/>
<keyword evidence="2" id="KW-0378">Hydrolase</keyword>
<dbReference type="Pfam" id="PF01738">
    <property type="entry name" value="DLH"/>
    <property type="match status" value="1"/>
</dbReference>
<gene>
    <name evidence="2" type="ORF">AVDCRST_MAG71-1085</name>
</gene>
<sequence>MDRLDDFETFRFLHGGSERTVYRKGKGPAVVVMHEVPGISIEVARFARKVVDRGFTVFMPHLFGPVGKKTTEADRLAQLARLCISREFHVLSENGSSPVVDWLRGLAAHAFKEVGGPGVGAVGMCVTGNFALSMTLDPWVLAPVMAHPSFPLPLTRAKAAAVHVTPETLVNARRRIGDEGLKVLGVRFTGDVLFCRAARFETLRRELGDGFEAIEVPGSSAAPHAEPPHSVLTIGLLDCKGEPTRAAVDRVLDFLAERLN</sequence>
<name>A0A6J4KWN9_9GAMM</name>
<evidence type="ECO:0000259" key="1">
    <source>
        <dbReference type="Pfam" id="PF01738"/>
    </source>
</evidence>
<dbReference type="Gene3D" id="3.40.50.1820">
    <property type="entry name" value="alpha/beta hydrolase"/>
    <property type="match status" value="1"/>
</dbReference>
<dbReference type="InterPro" id="IPR029058">
    <property type="entry name" value="AB_hydrolase_fold"/>
</dbReference>
<reference evidence="2" key="1">
    <citation type="submission" date="2020-02" db="EMBL/GenBank/DDBJ databases">
        <authorList>
            <person name="Meier V. D."/>
        </authorList>
    </citation>
    <scope>NUCLEOTIDE SEQUENCE</scope>
    <source>
        <strain evidence="2">AVDCRST_MAG71</strain>
    </source>
</reference>
<dbReference type="EMBL" id="CADCUA010000288">
    <property type="protein sequence ID" value="CAA9317475.1"/>
    <property type="molecule type" value="Genomic_DNA"/>
</dbReference>
<dbReference type="SUPFAM" id="SSF53474">
    <property type="entry name" value="alpha/beta-Hydrolases"/>
    <property type="match status" value="1"/>
</dbReference>